<name>A0A9W7AY52_9STRA</name>
<sequence length="147" mass="16476">MLDRCELKQALRNKSSTHDHASQPESLPISTRWVMYVPATTDQFMFTDDFKRLLVGFVPGDTLMTLRLTTKAWKRVVDAFIDEGVRNGTIIVHGGKDIGPMRVPRADRRAFATRVIFLLNIMKVGARACWASNLVVVDISEGIESIG</sequence>
<organism evidence="1 2">
    <name type="scientific">Triparma laevis f. inornata</name>
    <dbReference type="NCBI Taxonomy" id="1714386"/>
    <lineage>
        <taxon>Eukaryota</taxon>
        <taxon>Sar</taxon>
        <taxon>Stramenopiles</taxon>
        <taxon>Ochrophyta</taxon>
        <taxon>Bolidophyceae</taxon>
        <taxon>Parmales</taxon>
        <taxon>Triparmaceae</taxon>
        <taxon>Triparma</taxon>
    </lineage>
</organism>
<dbReference type="Proteomes" id="UP001162640">
    <property type="component" value="Unassembled WGS sequence"/>
</dbReference>
<accession>A0A9W7AY52</accession>
<proteinExistence type="predicted"/>
<reference evidence="2" key="1">
    <citation type="journal article" date="2023" name="Commun. Biol.">
        <title>Genome analysis of Parmales, the sister group of diatoms, reveals the evolutionary specialization of diatoms from phago-mixotrophs to photoautotrophs.</title>
        <authorList>
            <person name="Ban H."/>
            <person name="Sato S."/>
            <person name="Yoshikawa S."/>
            <person name="Yamada K."/>
            <person name="Nakamura Y."/>
            <person name="Ichinomiya M."/>
            <person name="Sato N."/>
            <person name="Blanc-Mathieu R."/>
            <person name="Endo H."/>
            <person name="Kuwata A."/>
            <person name="Ogata H."/>
        </authorList>
    </citation>
    <scope>NUCLEOTIDE SEQUENCE [LARGE SCALE GENOMIC DNA]</scope>
</reference>
<gene>
    <name evidence="1" type="ORF">TL16_g07477</name>
</gene>
<comment type="caution">
    <text evidence="1">The sequence shown here is derived from an EMBL/GenBank/DDBJ whole genome shotgun (WGS) entry which is preliminary data.</text>
</comment>
<protein>
    <submittedName>
        <fullName evidence="1">Uncharacterized protein</fullName>
    </submittedName>
</protein>
<dbReference type="EMBL" id="BLQM01000236">
    <property type="protein sequence ID" value="GMH77632.1"/>
    <property type="molecule type" value="Genomic_DNA"/>
</dbReference>
<evidence type="ECO:0000313" key="2">
    <source>
        <dbReference type="Proteomes" id="UP001162640"/>
    </source>
</evidence>
<dbReference type="AlphaFoldDB" id="A0A9W7AY52"/>
<evidence type="ECO:0000313" key="1">
    <source>
        <dbReference type="EMBL" id="GMH77632.1"/>
    </source>
</evidence>